<feature type="signal peptide" evidence="2">
    <location>
        <begin position="1"/>
        <end position="18"/>
    </location>
</feature>
<dbReference type="PANTHER" id="PTHR35043">
    <property type="entry name" value="TRANSCRIPTION FACTOR DOMAIN-CONTAINING PROTEIN"/>
    <property type="match status" value="1"/>
</dbReference>
<feature type="chain" id="PRO_5041241574" description="Gustatory receptor" evidence="2">
    <location>
        <begin position="19"/>
        <end position="466"/>
    </location>
</feature>
<feature type="transmembrane region" description="Helical" evidence="1">
    <location>
        <begin position="365"/>
        <end position="387"/>
    </location>
</feature>
<feature type="transmembrane region" description="Helical" evidence="1">
    <location>
        <begin position="334"/>
        <end position="353"/>
    </location>
</feature>
<keyword evidence="1" id="KW-0472">Membrane</keyword>
<feature type="transmembrane region" description="Helical" evidence="1">
    <location>
        <begin position="421"/>
        <end position="445"/>
    </location>
</feature>
<keyword evidence="1" id="KW-1133">Transmembrane helix</keyword>
<comment type="caution">
    <text evidence="3">The sequence shown here is derived from an EMBL/GenBank/DDBJ whole genome shotgun (WGS) entry which is preliminary data.</text>
</comment>
<dbReference type="PANTHER" id="PTHR35043:SF8">
    <property type="entry name" value="DUF4220 DOMAIN-CONTAINING PROTEIN"/>
    <property type="match status" value="1"/>
</dbReference>
<gene>
    <name evidence="3" type="ORF">B0T21DRAFT_288041</name>
</gene>
<dbReference type="EMBL" id="JAUKTV010000006">
    <property type="protein sequence ID" value="KAK0736699.1"/>
    <property type="molecule type" value="Genomic_DNA"/>
</dbReference>
<feature type="transmembrane region" description="Helical" evidence="1">
    <location>
        <begin position="249"/>
        <end position="269"/>
    </location>
</feature>
<protein>
    <recommendedName>
        <fullName evidence="5">Gustatory receptor</fullName>
    </recommendedName>
</protein>
<organism evidence="3 4">
    <name type="scientific">Apiosordaria backusii</name>
    <dbReference type="NCBI Taxonomy" id="314023"/>
    <lineage>
        <taxon>Eukaryota</taxon>
        <taxon>Fungi</taxon>
        <taxon>Dikarya</taxon>
        <taxon>Ascomycota</taxon>
        <taxon>Pezizomycotina</taxon>
        <taxon>Sordariomycetes</taxon>
        <taxon>Sordariomycetidae</taxon>
        <taxon>Sordariales</taxon>
        <taxon>Lasiosphaeriaceae</taxon>
        <taxon>Apiosordaria</taxon>
    </lineage>
</organism>
<evidence type="ECO:0000313" key="3">
    <source>
        <dbReference type="EMBL" id="KAK0736699.1"/>
    </source>
</evidence>
<keyword evidence="4" id="KW-1185">Reference proteome</keyword>
<dbReference type="AlphaFoldDB" id="A0AA40ECU2"/>
<keyword evidence="1" id="KW-0812">Transmembrane</keyword>
<sequence>MYARLIISLLFTFHPATASSPSPEATLSPGTTVGWVDSPSQRGTSQLVLGCLVTILASTWAVLHLNVPSLKDRWQNTIIRKAKWMALTVLFPEFILAKAICELRHALSNQFEMHKMLRDLPESRKSKGERVATYLDGSPGTLLDNWNHREGTRCQIWTMAHTYYLNMGGLLARPRSVPRSGSEEHVVVTMGYMLKPSSRLLENITLTSAEIEDKSKADWLLKSFTVLQIGWLLIEVFVRKLSMLPISQLEIATFGFSITAIFTYAANWWKPKDINSPTVMIQQVDYEGLEFEHESFSLRMIVWTDFYLRKSAPWSTMPDRIKNDMVLISGRTPVLSVILGLSTLGFGALHCLAWNFHFPTTTEMVIWRVSSLATALLPLLVIGPSIVLERLYYSKQDRLVAEFNSRLEKIHDFEIFDSLTFLSLTVSILYVAARVILIAICFLSLRSSPAGVYETTPWTQFLPRFS</sequence>
<evidence type="ECO:0000256" key="2">
    <source>
        <dbReference type="SAM" id="SignalP"/>
    </source>
</evidence>
<name>A0AA40ECU2_9PEZI</name>
<evidence type="ECO:0000313" key="4">
    <source>
        <dbReference type="Proteomes" id="UP001172159"/>
    </source>
</evidence>
<evidence type="ECO:0008006" key="5">
    <source>
        <dbReference type="Google" id="ProtNLM"/>
    </source>
</evidence>
<reference evidence="3" key="1">
    <citation type="submission" date="2023-06" db="EMBL/GenBank/DDBJ databases">
        <title>Genome-scale phylogeny and comparative genomics of the fungal order Sordariales.</title>
        <authorList>
            <consortium name="Lawrence Berkeley National Laboratory"/>
            <person name="Hensen N."/>
            <person name="Bonometti L."/>
            <person name="Westerberg I."/>
            <person name="Brannstrom I.O."/>
            <person name="Guillou S."/>
            <person name="Cros-Aarteil S."/>
            <person name="Calhoun S."/>
            <person name="Haridas S."/>
            <person name="Kuo A."/>
            <person name="Mondo S."/>
            <person name="Pangilinan J."/>
            <person name="Riley R."/>
            <person name="Labutti K."/>
            <person name="Andreopoulos B."/>
            <person name="Lipzen A."/>
            <person name="Chen C."/>
            <person name="Yanf M."/>
            <person name="Daum C."/>
            <person name="Ng V."/>
            <person name="Clum A."/>
            <person name="Steindorff A."/>
            <person name="Ohm R."/>
            <person name="Martin F."/>
            <person name="Silar P."/>
            <person name="Natvig D."/>
            <person name="Lalanne C."/>
            <person name="Gautier V."/>
            <person name="Ament-Velasquez S.L."/>
            <person name="Kruys A."/>
            <person name="Hutchinson M.I."/>
            <person name="Powell A.J."/>
            <person name="Barry K."/>
            <person name="Miller A.N."/>
            <person name="Grigoriev I.V."/>
            <person name="Debuchy R."/>
            <person name="Gladieux P."/>
            <person name="Thoren M.H."/>
            <person name="Johannesson H."/>
        </authorList>
    </citation>
    <scope>NUCLEOTIDE SEQUENCE</scope>
    <source>
        <strain evidence="3">CBS 540.89</strain>
    </source>
</reference>
<dbReference type="Proteomes" id="UP001172159">
    <property type="component" value="Unassembled WGS sequence"/>
</dbReference>
<keyword evidence="2" id="KW-0732">Signal</keyword>
<accession>A0AA40ECU2</accession>
<evidence type="ECO:0000256" key="1">
    <source>
        <dbReference type="SAM" id="Phobius"/>
    </source>
</evidence>
<proteinExistence type="predicted"/>